<evidence type="ECO:0000313" key="6">
    <source>
        <dbReference type="EMBL" id="MDY0396529.1"/>
    </source>
</evidence>
<dbReference type="EC" id="5.4.99.-" evidence="4"/>
<evidence type="ECO:0000256" key="1">
    <source>
        <dbReference type="ARBA" id="ARBA00008348"/>
    </source>
</evidence>
<name>A0ABU5CBC5_9BACI</name>
<dbReference type="InterPro" id="IPR018496">
    <property type="entry name" value="PsdUridine_synth_RsuA/RluB_CS"/>
</dbReference>
<protein>
    <recommendedName>
        <fullName evidence="4">Pseudouridine synthase</fullName>
        <ecNumber evidence="4">5.4.99.-</ecNumber>
    </recommendedName>
</protein>
<reference evidence="6 7" key="1">
    <citation type="submission" date="2023-10" db="EMBL/GenBank/DDBJ databases">
        <title>Virgibacillus halophilus 5B73C genome.</title>
        <authorList>
            <person name="Miliotis G."/>
            <person name="Sengupta P."/>
            <person name="Hameed A."/>
            <person name="Chuvochina M."/>
            <person name="Mcdonagh F."/>
            <person name="Simpson A.C."/>
            <person name="Singh N.K."/>
            <person name="Rekha P.D."/>
            <person name="Raman K."/>
            <person name="Hugenholtz P."/>
            <person name="Venkateswaran K."/>
        </authorList>
    </citation>
    <scope>NUCLEOTIDE SEQUENCE [LARGE SCALE GENOMIC DNA]</scope>
    <source>
        <strain evidence="6 7">5B73C</strain>
    </source>
</reference>
<dbReference type="Pfam" id="PF00849">
    <property type="entry name" value="PseudoU_synth_2"/>
    <property type="match status" value="1"/>
</dbReference>
<dbReference type="Proteomes" id="UP001281447">
    <property type="component" value="Unassembled WGS sequence"/>
</dbReference>
<dbReference type="InterPro" id="IPR020103">
    <property type="entry name" value="PsdUridine_synth_cat_dom_sf"/>
</dbReference>
<dbReference type="GO" id="GO:0016853">
    <property type="term" value="F:isomerase activity"/>
    <property type="evidence" value="ECO:0007669"/>
    <property type="project" value="UniProtKB-KW"/>
</dbReference>
<proteinExistence type="inferred from homology"/>
<evidence type="ECO:0000313" key="7">
    <source>
        <dbReference type="Proteomes" id="UP001281447"/>
    </source>
</evidence>
<dbReference type="NCBIfam" id="TIGR00093">
    <property type="entry name" value="pseudouridine synthase"/>
    <property type="match status" value="1"/>
</dbReference>
<comment type="caution">
    <text evidence="6">The sequence shown here is derived from an EMBL/GenBank/DDBJ whole genome shotgun (WGS) entry which is preliminary data.</text>
</comment>
<dbReference type="PROSITE" id="PS01149">
    <property type="entry name" value="PSI_RSU"/>
    <property type="match status" value="1"/>
</dbReference>
<dbReference type="Pfam" id="PF01479">
    <property type="entry name" value="S4"/>
    <property type="match status" value="1"/>
</dbReference>
<keyword evidence="3" id="KW-0694">RNA-binding</keyword>
<evidence type="ECO:0000256" key="3">
    <source>
        <dbReference type="PROSITE-ProRule" id="PRU00182"/>
    </source>
</evidence>
<dbReference type="InterPro" id="IPR042092">
    <property type="entry name" value="PsdUridine_s_RsuA/RluB/E/F_cat"/>
</dbReference>
<dbReference type="PROSITE" id="PS50889">
    <property type="entry name" value="S4"/>
    <property type="match status" value="1"/>
</dbReference>
<keyword evidence="7" id="KW-1185">Reference proteome</keyword>
<dbReference type="SUPFAM" id="SSF55120">
    <property type="entry name" value="Pseudouridine synthase"/>
    <property type="match status" value="1"/>
</dbReference>
<organism evidence="6 7">
    <name type="scientific">Tigheibacillus halophilus</name>
    <dbReference type="NCBI Taxonomy" id="361280"/>
    <lineage>
        <taxon>Bacteria</taxon>
        <taxon>Bacillati</taxon>
        <taxon>Bacillota</taxon>
        <taxon>Bacilli</taxon>
        <taxon>Bacillales</taxon>
        <taxon>Bacillaceae</taxon>
        <taxon>Tigheibacillus</taxon>
    </lineage>
</organism>
<gene>
    <name evidence="6" type="ORF">RWE15_22220</name>
</gene>
<evidence type="ECO:0000259" key="5">
    <source>
        <dbReference type="SMART" id="SM00363"/>
    </source>
</evidence>
<accession>A0ABU5CBC5</accession>
<dbReference type="InterPro" id="IPR020094">
    <property type="entry name" value="TruA/RsuA/RluB/E/F_N"/>
</dbReference>
<dbReference type="InterPro" id="IPR000748">
    <property type="entry name" value="PsdUridine_synth_RsuA/RluB/E/F"/>
</dbReference>
<comment type="similarity">
    <text evidence="1 4">Belongs to the pseudouridine synthase RsuA family.</text>
</comment>
<feature type="domain" description="RNA-binding S4" evidence="5">
    <location>
        <begin position="7"/>
        <end position="66"/>
    </location>
</feature>
<dbReference type="Gene3D" id="3.30.70.1560">
    <property type="entry name" value="Alpha-L RNA-binding motif"/>
    <property type="match status" value="1"/>
</dbReference>
<keyword evidence="2 4" id="KW-0413">Isomerase</keyword>
<dbReference type="CDD" id="cd02870">
    <property type="entry name" value="PseudoU_synth_RsuA_like"/>
    <property type="match status" value="1"/>
</dbReference>
<dbReference type="EMBL" id="JAWDIP010000004">
    <property type="protein sequence ID" value="MDY0396529.1"/>
    <property type="molecule type" value="Genomic_DNA"/>
</dbReference>
<evidence type="ECO:0000256" key="4">
    <source>
        <dbReference type="RuleBase" id="RU003887"/>
    </source>
</evidence>
<dbReference type="Gene3D" id="3.10.290.10">
    <property type="entry name" value="RNA-binding S4 domain"/>
    <property type="match status" value="1"/>
</dbReference>
<sequence>MKNDCKKRIAQAGYASRRKAEQLILEGKVKVNHQVVTTLGTKVTPKDLVEVSGVQLENERKVYYLVYKPRGVISSVKDDKGRKVITDLLPEVSERIFPVGRLDYDTSGLILLTNDGDFANLLMHPSHGAEKKYVAKIKGVPEPSDLKQMRKGLRDGKDLLKAVGYKILSSDRRKNTTILEITLIEGKNRHVRRMMDKLGYQVLKLKREKYAFFNTGWSSARRLS</sequence>
<dbReference type="PANTHER" id="PTHR47683">
    <property type="entry name" value="PSEUDOURIDINE SYNTHASE FAMILY PROTEIN-RELATED"/>
    <property type="match status" value="1"/>
</dbReference>
<evidence type="ECO:0000256" key="2">
    <source>
        <dbReference type="ARBA" id="ARBA00023235"/>
    </source>
</evidence>
<dbReference type="InterPro" id="IPR006145">
    <property type="entry name" value="PsdUridine_synth_RsuA/RluA"/>
</dbReference>
<dbReference type="SUPFAM" id="SSF55174">
    <property type="entry name" value="Alpha-L RNA-binding motif"/>
    <property type="match status" value="1"/>
</dbReference>
<dbReference type="InterPro" id="IPR036986">
    <property type="entry name" value="S4_RNA-bd_sf"/>
</dbReference>
<dbReference type="PANTHER" id="PTHR47683:SF2">
    <property type="entry name" value="RNA-BINDING S4 DOMAIN-CONTAINING PROTEIN"/>
    <property type="match status" value="1"/>
</dbReference>
<dbReference type="InterPro" id="IPR002942">
    <property type="entry name" value="S4_RNA-bd"/>
</dbReference>
<dbReference type="SMART" id="SM00363">
    <property type="entry name" value="S4"/>
    <property type="match status" value="1"/>
</dbReference>
<dbReference type="Gene3D" id="3.30.70.580">
    <property type="entry name" value="Pseudouridine synthase I, catalytic domain, N-terminal subdomain"/>
    <property type="match status" value="1"/>
</dbReference>
<dbReference type="CDD" id="cd00165">
    <property type="entry name" value="S4"/>
    <property type="match status" value="1"/>
</dbReference>
<dbReference type="InterPro" id="IPR050343">
    <property type="entry name" value="RsuA_PseudoU_synthase"/>
</dbReference>